<dbReference type="EMBL" id="AAPJ01000007">
    <property type="protein sequence ID" value="EAS48830.1"/>
    <property type="molecule type" value="Genomic_DNA"/>
</dbReference>
<dbReference type="InterPro" id="IPR049509">
    <property type="entry name" value="DyP_N"/>
</dbReference>
<dbReference type="PROSITE" id="PS51404">
    <property type="entry name" value="DYP_PEROXIDASE"/>
    <property type="match status" value="1"/>
</dbReference>
<evidence type="ECO:0000256" key="3">
    <source>
        <dbReference type="ARBA" id="ARBA00022723"/>
    </source>
</evidence>
<keyword evidence="2 7" id="KW-0575">Peroxidase</keyword>
<proteinExistence type="predicted"/>
<keyword evidence="4" id="KW-0560">Oxidoreductase</keyword>
<dbReference type="AlphaFoldDB" id="Q1YER5"/>
<evidence type="ECO:0000313" key="8">
    <source>
        <dbReference type="Proteomes" id="UP000000321"/>
    </source>
</evidence>
<comment type="cofactor">
    <cofactor evidence="1">
        <name>heme b</name>
        <dbReference type="ChEBI" id="CHEBI:60344"/>
    </cofactor>
</comment>
<dbReference type="Pfam" id="PF21105">
    <property type="entry name" value="DyP_N"/>
    <property type="match status" value="1"/>
</dbReference>
<dbReference type="RefSeq" id="WP_009211279.1">
    <property type="nucleotide sequence ID" value="NZ_BBWP01000006.1"/>
</dbReference>
<dbReference type="HOGENOM" id="CLU_015125_2_1_5"/>
<dbReference type="SUPFAM" id="SSF54909">
    <property type="entry name" value="Dimeric alpha+beta barrel"/>
    <property type="match status" value="1"/>
</dbReference>
<evidence type="ECO:0000256" key="5">
    <source>
        <dbReference type="ARBA" id="ARBA00023004"/>
    </source>
</evidence>
<name>Q1YER5_AURMS</name>
<comment type="caution">
    <text evidence="7">The sequence shown here is derived from an EMBL/GenBank/DDBJ whole genome shotgun (WGS) entry which is preliminary data.</text>
</comment>
<dbReference type="PANTHER" id="PTHR30521:SF5">
    <property type="entry name" value="BLR4509 PROTEIN"/>
    <property type="match status" value="1"/>
</dbReference>
<dbReference type="PANTHER" id="PTHR30521">
    <property type="entry name" value="DEFERROCHELATASE/PEROXIDASE"/>
    <property type="match status" value="1"/>
</dbReference>
<evidence type="ECO:0000256" key="1">
    <source>
        <dbReference type="ARBA" id="ARBA00001970"/>
    </source>
</evidence>
<evidence type="ECO:0000259" key="6">
    <source>
        <dbReference type="Pfam" id="PF21105"/>
    </source>
</evidence>
<keyword evidence="5" id="KW-0408">Iron</keyword>
<evidence type="ECO:0000313" key="7">
    <source>
        <dbReference type="EMBL" id="EAS48830.1"/>
    </source>
</evidence>
<feature type="domain" description="DyP dimeric alpha+beta barrel" evidence="6">
    <location>
        <begin position="10"/>
        <end position="152"/>
    </location>
</feature>
<sequence length="481" mass="52623">MSQFPDLAELQGNILHGYRRAVVRHLMLEVVDRAAAQRFLAASIAGDSSDVPAITRGTILEKLPDVCFNLGLTYEGLRAFGTPATHLASFPTEFVEGMARRAAKLGDFGASAPENWPSPFDRPERVHVVATLYADKTASLDRATEQVENFAVGSHSAFAVAGVRDGRNLDGNKVIFGYRDSISQPSIRNDDIPDKERDPPGTVLLGYPTRSEGIVFRVPTPPVLGRNGTFSVFRVLAQDAFGFEDYLDRAADELIANHDVDRLLAPGAERRIGSGLTQHGALREIVAAQMCGRWRDGTPYAVSPDWPLSGSTELGMEESDGTPPRSWDLRNDFDYGPTSRCPVGSHMRRVNPRGGLIVQRIANHTRRLVRRGMTYGPDFDPAIRDDEERGLLGLFIGANLGAQFEAVMCDWLNLGLHHPDITGSNDPLIGANQPETSWFDLTARDGGAIRLRGFPRFVTTRGGAYTFLPSLPALGYLSKLP</sequence>
<dbReference type="Proteomes" id="UP000000321">
    <property type="component" value="Unassembled WGS sequence"/>
</dbReference>
<dbReference type="InterPro" id="IPR011008">
    <property type="entry name" value="Dimeric_a/b-barrel"/>
</dbReference>
<keyword evidence="3" id="KW-0479">Metal-binding</keyword>
<evidence type="ECO:0000256" key="4">
    <source>
        <dbReference type="ARBA" id="ARBA00023002"/>
    </source>
</evidence>
<reference evidence="7 8" key="1">
    <citation type="journal article" date="2008" name="Appl. Environ. Microbiol.">
        <title>Genomic insights into Mn(II) oxidation by the marine alphaproteobacterium Aurantimonas sp. strain SI85-9A1.</title>
        <authorList>
            <person name="Dick G.J."/>
            <person name="Podell S."/>
            <person name="Johnson H.A."/>
            <person name="Rivera-Espinoza Y."/>
            <person name="Bernier-Latmani R."/>
            <person name="McCarthy J.K."/>
            <person name="Torpey J.W."/>
            <person name="Clement B.G."/>
            <person name="Gaasterland T."/>
            <person name="Tebo B.M."/>
        </authorList>
    </citation>
    <scope>NUCLEOTIDE SEQUENCE [LARGE SCALE GENOMIC DNA]</scope>
    <source>
        <strain evidence="7 8">SI85-9A1</strain>
    </source>
</reference>
<dbReference type="OrthoDB" id="236246at2"/>
<dbReference type="InterPro" id="IPR006314">
    <property type="entry name" value="Dyp_peroxidase"/>
</dbReference>
<keyword evidence="8" id="KW-1185">Reference proteome</keyword>
<dbReference type="GO" id="GO:0005829">
    <property type="term" value="C:cytosol"/>
    <property type="evidence" value="ECO:0007669"/>
    <property type="project" value="TreeGrafter"/>
</dbReference>
<accession>Q1YER5</accession>
<dbReference type="GO" id="GO:0020037">
    <property type="term" value="F:heme binding"/>
    <property type="evidence" value="ECO:0007669"/>
    <property type="project" value="InterPro"/>
</dbReference>
<dbReference type="GO" id="GO:0046872">
    <property type="term" value="F:metal ion binding"/>
    <property type="evidence" value="ECO:0007669"/>
    <property type="project" value="UniProtKB-KW"/>
</dbReference>
<evidence type="ECO:0000256" key="2">
    <source>
        <dbReference type="ARBA" id="ARBA00022559"/>
    </source>
</evidence>
<dbReference type="GO" id="GO:0004601">
    <property type="term" value="F:peroxidase activity"/>
    <property type="evidence" value="ECO:0007669"/>
    <property type="project" value="UniProtKB-KW"/>
</dbReference>
<gene>
    <name evidence="7" type="ORF">SI859A1_03468</name>
</gene>
<dbReference type="BioCyc" id="AURANTIMONAS:SI859A1_03468-MONOMER"/>
<protein>
    <submittedName>
        <fullName evidence="7">Possible peroxidase</fullName>
    </submittedName>
</protein>
<organism evidence="7 8">
    <name type="scientific">Aurantimonas manganoxydans (strain ATCC BAA-1229 / DSM 21871 / SI85-9A1)</name>
    <dbReference type="NCBI Taxonomy" id="287752"/>
    <lineage>
        <taxon>Bacteria</taxon>
        <taxon>Pseudomonadati</taxon>
        <taxon>Pseudomonadota</taxon>
        <taxon>Alphaproteobacteria</taxon>
        <taxon>Hyphomicrobiales</taxon>
        <taxon>Aurantimonadaceae</taxon>
        <taxon>Aurantimonas</taxon>
    </lineage>
</organism>